<dbReference type="Gene3D" id="1.10.150.220">
    <property type="entry name" value="CPI-17"/>
    <property type="match status" value="1"/>
</dbReference>
<proteinExistence type="inferred from homology"/>
<evidence type="ECO:0000313" key="6">
    <source>
        <dbReference type="RefSeq" id="XP_072835914.1"/>
    </source>
</evidence>
<evidence type="ECO:0000256" key="4">
    <source>
        <dbReference type="SAM" id="MobiDB-lite"/>
    </source>
</evidence>
<reference evidence="6" key="1">
    <citation type="submission" date="2025-08" db="UniProtKB">
        <authorList>
            <consortium name="RefSeq"/>
        </authorList>
    </citation>
    <scope>IDENTIFICATION</scope>
</reference>
<accession>A0ABM5ERY6</accession>
<dbReference type="SUPFAM" id="SSF81790">
    <property type="entry name" value="Myosin phosphatase inhibitor 17kDa protein, CPI-17"/>
    <property type="match status" value="1"/>
</dbReference>
<protein>
    <submittedName>
        <fullName evidence="6">Protein phosphatase 1 regulatory subunit 14A</fullName>
    </submittedName>
</protein>
<dbReference type="Pfam" id="PF05361">
    <property type="entry name" value="PP1_inhibitor"/>
    <property type="match status" value="1"/>
</dbReference>
<dbReference type="PANTHER" id="PTHR16188">
    <property type="entry name" value="PROTEIN PHOSPHATASE 1 INHIBITOR POTENTIATED BY PROTEIN KINASE C"/>
    <property type="match status" value="1"/>
</dbReference>
<evidence type="ECO:0000256" key="1">
    <source>
        <dbReference type="ARBA" id="ARBA00005483"/>
    </source>
</evidence>
<gene>
    <name evidence="6" type="primary">PPP1R14A</name>
</gene>
<sequence>MAANRVGRRLGRASPARSGGLSPGGVRTERTPSPGIQRRQARVTVKYDRRELQRRLDTEKWIDGRLEELYRGQEAEMPDEVNIDILLEMATDEERAKKLQGILESCHSNTEDFIRELLGKLRGLRTEHVLRRMSPDSRGDAEPDADIRERV</sequence>
<dbReference type="InterPro" id="IPR036658">
    <property type="entry name" value="CPI-17_sf"/>
</dbReference>
<keyword evidence="3" id="KW-0650">Protein phosphatase inhibitor</keyword>
<organism evidence="5 6">
    <name type="scientific">Pogona vitticeps</name>
    <name type="common">central bearded dragon</name>
    <dbReference type="NCBI Taxonomy" id="103695"/>
    <lineage>
        <taxon>Eukaryota</taxon>
        <taxon>Metazoa</taxon>
        <taxon>Chordata</taxon>
        <taxon>Craniata</taxon>
        <taxon>Vertebrata</taxon>
        <taxon>Euteleostomi</taxon>
        <taxon>Lepidosauria</taxon>
        <taxon>Squamata</taxon>
        <taxon>Bifurcata</taxon>
        <taxon>Unidentata</taxon>
        <taxon>Episquamata</taxon>
        <taxon>Toxicofera</taxon>
        <taxon>Iguania</taxon>
        <taxon>Acrodonta</taxon>
        <taxon>Agamidae</taxon>
        <taxon>Amphibolurinae</taxon>
        <taxon>Pogona</taxon>
    </lineage>
</organism>
<keyword evidence="5" id="KW-1185">Reference proteome</keyword>
<keyword evidence="2" id="KW-0597">Phosphoprotein</keyword>
<dbReference type="Proteomes" id="UP001652642">
    <property type="component" value="Chromosome 9"/>
</dbReference>
<evidence type="ECO:0000256" key="2">
    <source>
        <dbReference type="ARBA" id="ARBA00022553"/>
    </source>
</evidence>
<feature type="compositionally biased region" description="Basic residues" evidence="4">
    <location>
        <begin position="1"/>
        <end position="11"/>
    </location>
</feature>
<dbReference type="InterPro" id="IPR008025">
    <property type="entry name" value="CPI-17"/>
</dbReference>
<evidence type="ECO:0000313" key="5">
    <source>
        <dbReference type="Proteomes" id="UP001652642"/>
    </source>
</evidence>
<evidence type="ECO:0000256" key="3">
    <source>
        <dbReference type="ARBA" id="ARBA00023272"/>
    </source>
</evidence>
<dbReference type="RefSeq" id="XP_072835914.1">
    <property type="nucleotide sequence ID" value="XM_072979813.1"/>
</dbReference>
<name>A0ABM5ERY6_9SAUR</name>
<dbReference type="PANTHER" id="PTHR16188:SF4">
    <property type="entry name" value="PROTEIN PHOSPHATASE 1 REGULATORY SUBUNIT 14A"/>
    <property type="match status" value="1"/>
</dbReference>
<feature type="region of interest" description="Disordered" evidence="4">
    <location>
        <begin position="1"/>
        <end position="44"/>
    </location>
</feature>
<comment type="similarity">
    <text evidence="1">Belongs to the PP1 inhibitor family.</text>
</comment>
<feature type="region of interest" description="Disordered" evidence="4">
    <location>
        <begin position="132"/>
        <end position="151"/>
    </location>
</feature>
<dbReference type="GeneID" id="110075703"/>